<dbReference type="GO" id="GO:0008237">
    <property type="term" value="F:metallopeptidase activity"/>
    <property type="evidence" value="ECO:0007669"/>
    <property type="project" value="UniProtKB-KW"/>
</dbReference>
<gene>
    <name evidence="6" type="ORF">MINT15_06260</name>
</gene>
<dbReference type="EMBL" id="JRZE01000002">
    <property type="protein sequence ID" value="KHF45409.1"/>
    <property type="molecule type" value="Genomic_DNA"/>
</dbReference>
<evidence type="ECO:0000256" key="1">
    <source>
        <dbReference type="ARBA" id="ARBA00004167"/>
    </source>
</evidence>
<keyword evidence="6" id="KW-0378">Hydrolase</keyword>
<proteinExistence type="predicted"/>
<reference evidence="6 7" key="1">
    <citation type="submission" date="2014-10" db="EMBL/GenBank/DDBJ databases">
        <title>Genome sequence of Micropolyspora internatus JCM3315.</title>
        <authorList>
            <person name="Shin S.-K."/>
            <person name="Yi H."/>
        </authorList>
    </citation>
    <scope>NUCLEOTIDE SEQUENCE [LARGE SCALE GENOMIC DNA]</scope>
    <source>
        <strain evidence="6 7">JCM 3315</strain>
    </source>
</reference>
<dbReference type="InterPro" id="IPR007343">
    <property type="entry name" value="Uncharacterised_pept_Zn_put"/>
</dbReference>
<dbReference type="Proteomes" id="UP000030848">
    <property type="component" value="Unassembled WGS sequence"/>
</dbReference>
<dbReference type="PANTHER" id="PTHR30168">
    <property type="entry name" value="PUTATIVE MEMBRANE PROTEIN YPFJ"/>
    <property type="match status" value="1"/>
</dbReference>
<sequence>MKAAVHTVGDAAKEPDPESGTVRPYFEDLPLESWEADDASPSEPGPAPRSPWWRTVLPVVVALVLVSAAVFVVPAFEDERAPETDAASAGDTTMSSLASIGDNPLLESGTVLADVSCDLPPLRSDEKRLREFYAAQLRCLEHAWEPALTGAGFPFEPVTVDLSDDPVTACGDLPPADQATGLYCAEDTTIYLPRERTLEAFGLADEAHIATLAHEYGHHVQHLSGILSDANEQLNRYPEGSPPDRELGRRLELQANCFAGAFLAGASGRGSISNELARAAVDDFRNWIDSDTHGASETQREWATRGYQRGDVGHCNTWHAPSEDVV</sequence>
<keyword evidence="6" id="KW-0482">Metalloprotease</keyword>
<protein>
    <submittedName>
        <fullName evidence="6">Metalloprotease</fullName>
    </submittedName>
</protein>
<comment type="subcellular location">
    <subcellularLocation>
        <location evidence="1">Membrane</location>
        <topology evidence="1">Single-pass membrane protein</topology>
    </subcellularLocation>
</comment>
<evidence type="ECO:0000256" key="4">
    <source>
        <dbReference type="ARBA" id="ARBA00023136"/>
    </source>
</evidence>
<evidence type="ECO:0000256" key="2">
    <source>
        <dbReference type="ARBA" id="ARBA00022692"/>
    </source>
</evidence>
<keyword evidence="3" id="KW-1133">Transmembrane helix</keyword>
<keyword evidence="4" id="KW-0472">Membrane</keyword>
<evidence type="ECO:0000313" key="7">
    <source>
        <dbReference type="Proteomes" id="UP000030848"/>
    </source>
</evidence>
<dbReference type="AlphaFoldDB" id="A0A837DBY4"/>
<evidence type="ECO:0000256" key="3">
    <source>
        <dbReference type="ARBA" id="ARBA00022989"/>
    </source>
</evidence>
<feature type="region of interest" description="Disordered" evidence="5">
    <location>
        <begin position="1"/>
        <end position="49"/>
    </location>
</feature>
<comment type="caution">
    <text evidence="6">The sequence shown here is derived from an EMBL/GenBank/DDBJ whole genome shotgun (WGS) entry which is preliminary data.</text>
</comment>
<evidence type="ECO:0000313" key="6">
    <source>
        <dbReference type="EMBL" id="KHF45409.1"/>
    </source>
</evidence>
<keyword evidence="6" id="KW-0645">Protease</keyword>
<name>A0A837DBY4_9PSEU</name>
<dbReference type="GO" id="GO:0006508">
    <property type="term" value="P:proteolysis"/>
    <property type="evidence" value="ECO:0007669"/>
    <property type="project" value="UniProtKB-KW"/>
</dbReference>
<organism evidence="6 7">
    <name type="scientific">Saccharomonospora viridis</name>
    <dbReference type="NCBI Taxonomy" id="1852"/>
    <lineage>
        <taxon>Bacteria</taxon>
        <taxon>Bacillati</taxon>
        <taxon>Actinomycetota</taxon>
        <taxon>Actinomycetes</taxon>
        <taxon>Pseudonocardiales</taxon>
        <taxon>Pseudonocardiaceae</taxon>
        <taxon>Saccharomonospora</taxon>
    </lineage>
</organism>
<dbReference type="PANTHER" id="PTHR30168:SF0">
    <property type="entry name" value="INNER MEMBRANE PROTEIN"/>
    <property type="match status" value="1"/>
</dbReference>
<dbReference type="Pfam" id="PF04228">
    <property type="entry name" value="Zn_peptidase"/>
    <property type="match status" value="1"/>
</dbReference>
<accession>A0A837DBY4</accession>
<keyword evidence="2" id="KW-0812">Transmembrane</keyword>
<evidence type="ECO:0000256" key="5">
    <source>
        <dbReference type="SAM" id="MobiDB-lite"/>
    </source>
</evidence>
<dbReference type="GO" id="GO:0016020">
    <property type="term" value="C:membrane"/>
    <property type="evidence" value="ECO:0007669"/>
    <property type="project" value="UniProtKB-SubCell"/>
</dbReference>